<comment type="caution">
    <text evidence="4">The sequence shown here is derived from an EMBL/GenBank/DDBJ whole genome shotgun (WGS) entry which is preliminary data.</text>
</comment>
<dbReference type="OrthoDB" id="286637at2759"/>
<protein>
    <recommendedName>
        <fullName evidence="1">Defective in cullin neddylation protein</fullName>
    </recommendedName>
</protein>
<dbReference type="InterPro" id="IPR042460">
    <property type="entry name" value="DCN1-like_PONY"/>
</dbReference>
<dbReference type="GO" id="GO:0031624">
    <property type="term" value="F:ubiquitin conjugating enzyme binding"/>
    <property type="evidence" value="ECO:0007669"/>
    <property type="project" value="TreeGrafter"/>
</dbReference>
<evidence type="ECO:0000313" key="4">
    <source>
        <dbReference type="EMBL" id="TXG60799.1"/>
    </source>
</evidence>
<dbReference type="InterPro" id="IPR014764">
    <property type="entry name" value="DCN-prot"/>
</dbReference>
<comment type="function">
    <text evidence="1">Neddylation of cullins play an essential role in the regulation of SCF-type complexes activity.</text>
</comment>
<dbReference type="PROSITE" id="PS51229">
    <property type="entry name" value="DCUN1"/>
    <property type="match status" value="1"/>
</dbReference>
<dbReference type="InterPro" id="IPR005176">
    <property type="entry name" value="PONY_dom"/>
</dbReference>
<dbReference type="GO" id="GO:0045116">
    <property type="term" value="P:protein neddylation"/>
    <property type="evidence" value="ECO:0007669"/>
    <property type="project" value="TreeGrafter"/>
</dbReference>
<evidence type="ECO:0000256" key="2">
    <source>
        <dbReference type="SAM" id="MobiDB-lite"/>
    </source>
</evidence>
<feature type="region of interest" description="Disordered" evidence="2">
    <location>
        <begin position="1"/>
        <end position="36"/>
    </location>
</feature>
<evidence type="ECO:0000256" key="1">
    <source>
        <dbReference type="RuleBase" id="RU410713"/>
    </source>
</evidence>
<name>A0A5C7HVN0_9ROSI</name>
<dbReference type="GO" id="GO:0032182">
    <property type="term" value="F:ubiquitin-like protein binding"/>
    <property type="evidence" value="ECO:0007669"/>
    <property type="project" value="TreeGrafter"/>
</dbReference>
<reference evidence="5" key="1">
    <citation type="journal article" date="2019" name="Gigascience">
        <title>De novo genome assembly of the endangered Acer yangbiense, a plant species with extremely small populations endemic to Yunnan Province, China.</title>
        <authorList>
            <person name="Yang J."/>
            <person name="Wariss H.M."/>
            <person name="Tao L."/>
            <person name="Zhang R."/>
            <person name="Yun Q."/>
            <person name="Hollingsworth P."/>
            <person name="Dao Z."/>
            <person name="Luo G."/>
            <person name="Guo H."/>
            <person name="Ma Y."/>
            <person name="Sun W."/>
        </authorList>
    </citation>
    <scope>NUCLEOTIDE SEQUENCE [LARGE SCALE GENOMIC DNA]</scope>
    <source>
        <strain evidence="5">cv. Malutang</strain>
    </source>
</reference>
<dbReference type="Pfam" id="PF03556">
    <property type="entry name" value="Cullin_binding"/>
    <property type="match status" value="1"/>
</dbReference>
<feature type="domain" description="DCUN1" evidence="3">
    <location>
        <begin position="34"/>
        <end position="223"/>
    </location>
</feature>
<dbReference type="PANTHER" id="PTHR12281">
    <property type="entry name" value="RP42 RELATED"/>
    <property type="match status" value="1"/>
</dbReference>
<accession>A0A5C7HVN0</accession>
<dbReference type="Gene3D" id="1.10.238.200">
    <property type="entry name" value="Cullin, PONY binding domain"/>
    <property type="match status" value="1"/>
</dbReference>
<organism evidence="4 5">
    <name type="scientific">Acer yangbiense</name>
    <dbReference type="NCBI Taxonomy" id="1000413"/>
    <lineage>
        <taxon>Eukaryota</taxon>
        <taxon>Viridiplantae</taxon>
        <taxon>Streptophyta</taxon>
        <taxon>Embryophyta</taxon>
        <taxon>Tracheophyta</taxon>
        <taxon>Spermatophyta</taxon>
        <taxon>Magnoliopsida</taxon>
        <taxon>eudicotyledons</taxon>
        <taxon>Gunneridae</taxon>
        <taxon>Pentapetalae</taxon>
        <taxon>rosids</taxon>
        <taxon>malvids</taxon>
        <taxon>Sapindales</taxon>
        <taxon>Sapindaceae</taxon>
        <taxon>Hippocastanoideae</taxon>
        <taxon>Acereae</taxon>
        <taxon>Acer</taxon>
    </lineage>
</organism>
<dbReference type="Proteomes" id="UP000323000">
    <property type="component" value="Chromosome 5"/>
</dbReference>
<keyword evidence="5" id="KW-1185">Reference proteome</keyword>
<gene>
    <name evidence="4" type="ORF">EZV62_012162</name>
</gene>
<proteinExistence type="predicted"/>
<dbReference type="GO" id="GO:0000151">
    <property type="term" value="C:ubiquitin ligase complex"/>
    <property type="evidence" value="ECO:0007669"/>
    <property type="project" value="TreeGrafter"/>
</dbReference>
<sequence>MPRASKRKLSAPPNPSPSPVKSSAARSGKTKTTKGSDRVDNMFYKYANDGIIDPDGIMTLCEDLKMEHTDIRILMLAWKLKAVKLGYFTQDEWKTGLKTIQVDTLTKLRKAVSELEKELNTPSNFLEFYSFAFCYHLTEERQKNVDMETSCELLNLILGSEYRSQVDLLIDYLKIQSDFKVINLDQWVGFLRFFKEISFPDLENYDDTQAWPTILDNFVEWLKEKHR</sequence>
<dbReference type="Gene3D" id="1.10.238.10">
    <property type="entry name" value="EF-hand"/>
    <property type="match status" value="1"/>
</dbReference>
<evidence type="ECO:0000313" key="5">
    <source>
        <dbReference type="Proteomes" id="UP000323000"/>
    </source>
</evidence>
<dbReference type="AlphaFoldDB" id="A0A5C7HVN0"/>
<dbReference type="PANTHER" id="PTHR12281:SF20">
    <property type="entry name" value="DEFECTIVE IN CULLIN NEDDYLATION PROTEIN"/>
    <property type="match status" value="1"/>
</dbReference>
<dbReference type="GO" id="GO:0097602">
    <property type="term" value="F:cullin family protein binding"/>
    <property type="evidence" value="ECO:0007669"/>
    <property type="project" value="TreeGrafter"/>
</dbReference>
<dbReference type="EMBL" id="VAHF01000005">
    <property type="protein sequence ID" value="TXG60799.1"/>
    <property type="molecule type" value="Genomic_DNA"/>
</dbReference>
<evidence type="ECO:0000259" key="3">
    <source>
        <dbReference type="PROSITE" id="PS51229"/>
    </source>
</evidence>